<evidence type="ECO:0000313" key="2">
    <source>
        <dbReference type="Ensembl" id="ENSPCEP00000006696.1"/>
    </source>
</evidence>
<keyword evidence="1" id="KW-0732">Signal</keyword>
<accession>A0A8C8RM72</accession>
<reference evidence="2" key="1">
    <citation type="submission" date="2025-08" db="UniProtKB">
        <authorList>
            <consortium name="Ensembl"/>
        </authorList>
    </citation>
    <scope>IDENTIFICATION</scope>
</reference>
<dbReference type="SUPFAM" id="SSF52058">
    <property type="entry name" value="L domain-like"/>
    <property type="match status" value="1"/>
</dbReference>
<protein>
    <submittedName>
        <fullName evidence="2">Uncharacterized protein</fullName>
    </submittedName>
</protein>
<dbReference type="Ensembl" id="ENSPCET00000006936.1">
    <property type="protein sequence ID" value="ENSPCEP00000006696.1"/>
    <property type="gene ID" value="ENSPCEG00000005402.1"/>
</dbReference>
<evidence type="ECO:0000256" key="1">
    <source>
        <dbReference type="SAM" id="SignalP"/>
    </source>
</evidence>
<name>A0A8C8RM72_9SAUR</name>
<feature type="signal peptide" evidence="1">
    <location>
        <begin position="1"/>
        <end position="20"/>
    </location>
</feature>
<evidence type="ECO:0000313" key="3">
    <source>
        <dbReference type="Proteomes" id="UP000694393"/>
    </source>
</evidence>
<sequence>MGPSWSQLFKCLALTSLQLADNALTTLPAEIGNLGLLSRLELTENPLESLPLELGCCPRLKRDGLSVDNALFETLPSHIKQILATPVSGPSP</sequence>
<reference evidence="2" key="2">
    <citation type="submission" date="2025-09" db="UniProtKB">
        <authorList>
            <consortium name="Ensembl"/>
        </authorList>
    </citation>
    <scope>IDENTIFICATION</scope>
</reference>
<proteinExistence type="predicted"/>
<feature type="chain" id="PRO_5034910752" evidence="1">
    <location>
        <begin position="21"/>
        <end position="92"/>
    </location>
</feature>
<organism evidence="2 3">
    <name type="scientific">Pelusios castaneus</name>
    <name type="common">West African mud turtle</name>
    <dbReference type="NCBI Taxonomy" id="367368"/>
    <lineage>
        <taxon>Eukaryota</taxon>
        <taxon>Metazoa</taxon>
        <taxon>Chordata</taxon>
        <taxon>Craniata</taxon>
        <taxon>Vertebrata</taxon>
        <taxon>Euteleostomi</taxon>
        <taxon>Archelosauria</taxon>
        <taxon>Testudinata</taxon>
        <taxon>Testudines</taxon>
        <taxon>Pleurodira</taxon>
        <taxon>Pelomedusidae</taxon>
        <taxon>Pelusios</taxon>
    </lineage>
</organism>
<dbReference type="Gene3D" id="3.80.10.10">
    <property type="entry name" value="Ribonuclease Inhibitor"/>
    <property type="match status" value="1"/>
</dbReference>
<dbReference type="Proteomes" id="UP000694393">
    <property type="component" value="Unplaced"/>
</dbReference>
<keyword evidence="3" id="KW-1185">Reference proteome</keyword>
<dbReference type="InterPro" id="IPR032675">
    <property type="entry name" value="LRR_dom_sf"/>
</dbReference>
<dbReference type="AlphaFoldDB" id="A0A8C8RM72"/>